<keyword evidence="3" id="KW-1185">Reference proteome</keyword>
<evidence type="ECO:0000259" key="1">
    <source>
        <dbReference type="SMART" id="SM00858"/>
    </source>
</evidence>
<feature type="domain" description="SAF" evidence="1">
    <location>
        <begin position="46"/>
        <end position="108"/>
    </location>
</feature>
<protein>
    <submittedName>
        <fullName evidence="2">Flp pilus assembly protein CpaB</fullName>
    </submittedName>
</protein>
<dbReference type="InterPro" id="IPR031571">
    <property type="entry name" value="RcpC_dom"/>
</dbReference>
<evidence type="ECO:0000313" key="2">
    <source>
        <dbReference type="EMBL" id="MFD2091809.1"/>
    </source>
</evidence>
<dbReference type="InterPro" id="IPR017592">
    <property type="entry name" value="Pilus_assmbl_Flp-typ_CpaB"/>
</dbReference>
<reference evidence="3" key="1">
    <citation type="journal article" date="2019" name="Int. J. Syst. Evol. Microbiol.">
        <title>The Global Catalogue of Microorganisms (GCM) 10K type strain sequencing project: providing services to taxonomists for standard genome sequencing and annotation.</title>
        <authorList>
            <consortium name="The Broad Institute Genomics Platform"/>
            <consortium name="The Broad Institute Genome Sequencing Center for Infectious Disease"/>
            <person name="Wu L."/>
            <person name="Ma J."/>
        </authorList>
    </citation>
    <scope>NUCLEOTIDE SEQUENCE [LARGE SCALE GENOMIC DNA]</scope>
    <source>
        <strain evidence="3">JCM 3338</strain>
    </source>
</reference>
<dbReference type="RefSeq" id="WP_376874445.1">
    <property type="nucleotide sequence ID" value="NZ_JBHUHP010000009.1"/>
</dbReference>
<dbReference type="Pfam" id="PF08666">
    <property type="entry name" value="SAF"/>
    <property type="match status" value="1"/>
</dbReference>
<accession>A0ABW4XAC3</accession>
<evidence type="ECO:0000313" key="3">
    <source>
        <dbReference type="Proteomes" id="UP001597402"/>
    </source>
</evidence>
<comment type="caution">
    <text evidence="2">The sequence shown here is derived from an EMBL/GenBank/DDBJ whole genome shotgun (WGS) entry which is preliminary data.</text>
</comment>
<dbReference type="InterPro" id="IPR013974">
    <property type="entry name" value="SAF"/>
</dbReference>
<dbReference type="Proteomes" id="UP001597402">
    <property type="component" value="Unassembled WGS sequence"/>
</dbReference>
<name>A0ABW4XAC3_9ACTN</name>
<proteinExistence type="predicted"/>
<dbReference type="EMBL" id="JBHUHP010000009">
    <property type="protein sequence ID" value="MFD2091809.1"/>
    <property type="molecule type" value="Genomic_DNA"/>
</dbReference>
<organism evidence="2 3">
    <name type="scientific">Blastococcus deserti</name>
    <dbReference type="NCBI Taxonomy" id="2259033"/>
    <lineage>
        <taxon>Bacteria</taxon>
        <taxon>Bacillati</taxon>
        <taxon>Actinomycetota</taxon>
        <taxon>Actinomycetes</taxon>
        <taxon>Geodermatophilales</taxon>
        <taxon>Geodermatophilaceae</taxon>
        <taxon>Blastococcus</taxon>
    </lineage>
</organism>
<dbReference type="CDD" id="cd11614">
    <property type="entry name" value="SAF_CpaB_FlgA_like"/>
    <property type="match status" value="1"/>
</dbReference>
<dbReference type="SMART" id="SM00858">
    <property type="entry name" value="SAF"/>
    <property type="match status" value="1"/>
</dbReference>
<dbReference type="Pfam" id="PF16976">
    <property type="entry name" value="RcpC"/>
    <property type="match status" value="1"/>
</dbReference>
<gene>
    <name evidence="2" type="primary">cpaB</name>
    <name evidence="2" type="ORF">ACFSHS_09525</name>
</gene>
<sequence length="209" mass="20263">MPRFRRPRSPVHTARRAAAVLLGLLALVLALRPGPPATGAMAPPTVPATVATTDLAAGAVLTGADLTVARFPAGLVPSGVVADPGTLVGRVLAGAVRAGEPVTDVRLVGPGLTAALPEGQVAAPVRLADLGVAGLVHTGDRVDVLATPPDAAVAEVVAGSALVLATPRPGAEGGSPAGGLLVLAVDQGTAARLAATSASATLTVSLPAR</sequence>
<dbReference type="NCBIfam" id="TIGR03177">
    <property type="entry name" value="pilus_cpaB"/>
    <property type="match status" value="1"/>
</dbReference>